<dbReference type="EMBL" id="AE003849">
    <property type="protein sequence ID" value="AAF83932.1"/>
    <property type="molecule type" value="Genomic_DNA"/>
</dbReference>
<dbReference type="AlphaFoldDB" id="Q9PEA6"/>
<dbReference type="Proteomes" id="UP000000812">
    <property type="component" value="Chromosome"/>
</dbReference>
<dbReference type="KEGG" id="xfa:XF_1122"/>
<name>Q9PEA6_XYLFA</name>
<dbReference type="HOGENOM" id="CLU_217335_0_0_6"/>
<dbReference type="PIR" id="G82720">
    <property type="entry name" value="G82720"/>
</dbReference>
<sequence>MGCQIQIWPKQVLVTADVLFSFINESGYFSEQGTAKHILFSNVETC</sequence>
<reference evidence="1 2" key="1">
    <citation type="journal article" date="2000" name="Nature">
        <title>The genome sequence of the plant pathogen Xylella fastidiosa.</title>
        <authorList>
            <person name="Simpson A.J."/>
            <person name="Reinach F.C."/>
            <person name="Arruda P."/>
            <person name="Abreu F.A."/>
            <person name="Acencio M."/>
            <person name="Alvarenga R."/>
            <person name="Alves L.M."/>
            <person name="Araya J.E."/>
            <person name="Baia G.S."/>
            <person name="Baptista C.S."/>
            <person name="Barros M.H."/>
            <person name="Bonaccorsi E.D."/>
            <person name="Bordin S."/>
            <person name="Bove J.M."/>
            <person name="Briones M.R."/>
            <person name="Bueno M.R."/>
            <person name="Camargo A.A."/>
            <person name="Camargo L.E."/>
            <person name="Carraro D.M."/>
            <person name="Carrer H."/>
            <person name="Colauto N.B."/>
            <person name="Colombo C."/>
            <person name="Costa F.F."/>
            <person name="Costa M.C."/>
            <person name="Costa-Neto C.M."/>
            <person name="Coutinho L.L."/>
            <person name="Cristofani M."/>
            <person name="Dias-Neto E."/>
            <person name="Docena C."/>
            <person name="El-Dorry H."/>
            <person name="Facincani A.P."/>
            <person name="Ferreira A.J."/>
            <person name="Ferreira V.C."/>
            <person name="Ferro J.A."/>
            <person name="Fraga J.S."/>
            <person name="Franca S.C."/>
            <person name="Franco M.C."/>
            <person name="Frohme M."/>
            <person name="Furlan L.R."/>
            <person name="Garnier M."/>
            <person name="Goldman G.H."/>
            <person name="Goldman M.H."/>
            <person name="Gomes S.L."/>
            <person name="Gruber A."/>
            <person name="Ho P.L."/>
            <person name="Hoheisel J.D."/>
            <person name="Junqueira M.L."/>
            <person name="Kemper E.L."/>
            <person name="Kitajima J.P."/>
            <person name="Krieger J.E."/>
            <person name="Kuramae E.E."/>
            <person name="Laigret F."/>
            <person name="Lambais M.R."/>
            <person name="Leite L.C."/>
            <person name="Lemos E.G."/>
            <person name="Lemos M.V."/>
            <person name="Lopes S.A."/>
            <person name="Lopes C.R."/>
            <person name="Machado J.A."/>
            <person name="Machado M.A."/>
            <person name="Madeira A.M."/>
            <person name="Madeira H.M."/>
            <person name="Marino C.L."/>
            <person name="Marques M.V."/>
            <person name="Martins E.A."/>
            <person name="Martins E.M."/>
            <person name="Matsukuma A.Y."/>
            <person name="Menck C.F."/>
            <person name="Miracca E.C."/>
            <person name="Miyaki C.Y."/>
            <person name="Monteriro-Vitorello C.B."/>
            <person name="Moon D.H."/>
            <person name="Nagai M.A."/>
            <person name="Nascimento A.L."/>
            <person name="Netto L.E."/>
            <person name="Nhani A.Jr."/>
            <person name="Nobrega F.G."/>
            <person name="Nunes L.R."/>
            <person name="Oliveira M.A."/>
            <person name="de Oliveira M.C."/>
            <person name="de Oliveira R.C."/>
            <person name="Palmieri D.A."/>
            <person name="Paris A."/>
            <person name="Peixoto B.R."/>
            <person name="Pereira G.A."/>
            <person name="Pereira H.A.Jr."/>
            <person name="Pesquero J.B."/>
            <person name="Quaggio R.B."/>
            <person name="Roberto P.G."/>
            <person name="Rodrigues V."/>
            <person name="de M Rosa A.J."/>
            <person name="de Rosa V.E.Jr."/>
            <person name="de Sa R.G."/>
            <person name="Santelli R.V."/>
            <person name="Sawasaki H.E."/>
            <person name="da Silva A.C."/>
            <person name="da Silva A.M."/>
            <person name="da Silva F.R."/>
            <person name="da Silva W.A.Jr."/>
            <person name="da Silveira J.F."/>
            <person name="Silvestri M.L."/>
            <person name="Siqueira W.J."/>
            <person name="de Souza A.A."/>
            <person name="de Souza A.P."/>
            <person name="Terenzi M.F."/>
            <person name="Truffi D."/>
            <person name="Tsai S.M."/>
            <person name="Tsuhako M.H."/>
            <person name="Vallada H."/>
            <person name="Van Sluys M.A."/>
            <person name="Verjovski-Almeida S."/>
            <person name="Vettore A.L."/>
            <person name="Zago M.A."/>
            <person name="Zatz M."/>
            <person name="Meidanis J."/>
            <person name="Setubal J.C."/>
        </authorList>
    </citation>
    <scope>NUCLEOTIDE SEQUENCE [LARGE SCALE GENOMIC DNA]</scope>
    <source>
        <strain evidence="1 2">9a5c</strain>
    </source>
</reference>
<accession>Q9PEA6</accession>
<organism evidence="1 2">
    <name type="scientific">Xylella fastidiosa (strain 9a5c)</name>
    <dbReference type="NCBI Taxonomy" id="160492"/>
    <lineage>
        <taxon>Bacteria</taxon>
        <taxon>Pseudomonadati</taxon>
        <taxon>Pseudomonadota</taxon>
        <taxon>Gammaproteobacteria</taxon>
        <taxon>Lysobacterales</taxon>
        <taxon>Lysobacteraceae</taxon>
        <taxon>Xylella</taxon>
    </lineage>
</organism>
<gene>
    <name evidence="1" type="ordered locus">XF_1122</name>
</gene>
<proteinExistence type="predicted"/>
<evidence type="ECO:0000313" key="1">
    <source>
        <dbReference type="EMBL" id="AAF83932.1"/>
    </source>
</evidence>
<evidence type="ECO:0000313" key="2">
    <source>
        <dbReference type="Proteomes" id="UP000000812"/>
    </source>
</evidence>
<protein>
    <submittedName>
        <fullName evidence="1">Uncharacterized protein</fullName>
    </submittedName>
</protein>